<dbReference type="AlphaFoldDB" id="A0A936F2J7"/>
<evidence type="ECO:0000313" key="5">
    <source>
        <dbReference type="Proteomes" id="UP000709959"/>
    </source>
</evidence>
<evidence type="ECO:0000259" key="3">
    <source>
        <dbReference type="PROSITE" id="PS51352"/>
    </source>
</evidence>
<dbReference type="InterPro" id="IPR017937">
    <property type="entry name" value="Thioredoxin_CS"/>
</dbReference>
<dbReference type="PROSITE" id="PS00194">
    <property type="entry name" value="THIOREDOXIN_1"/>
    <property type="match status" value="1"/>
</dbReference>
<protein>
    <submittedName>
        <fullName evidence="4">Thioredoxin family protein</fullName>
    </submittedName>
</protein>
<dbReference type="Proteomes" id="UP000709959">
    <property type="component" value="Unassembled WGS sequence"/>
</dbReference>
<evidence type="ECO:0000313" key="4">
    <source>
        <dbReference type="EMBL" id="MBK8572964.1"/>
    </source>
</evidence>
<feature type="signal peptide" evidence="2">
    <location>
        <begin position="1"/>
        <end position="16"/>
    </location>
</feature>
<evidence type="ECO:0000256" key="2">
    <source>
        <dbReference type="SAM" id="SignalP"/>
    </source>
</evidence>
<evidence type="ECO:0000256" key="1">
    <source>
        <dbReference type="ARBA" id="ARBA00023284"/>
    </source>
</evidence>
<dbReference type="InterPro" id="IPR036249">
    <property type="entry name" value="Thioredoxin-like_sf"/>
</dbReference>
<accession>A0A936F2J7</accession>
<dbReference type="PROSITE" id="PS51352">
    <property type="entry name" value="THIOREDOXIN_2"/>
    <property type="match status" value="1"/>
</dbReference>
<dbReference type="Pfam" id="PF13098">
    <property type="entry name" value="Thioredoxin_2"/>
    <property type="match status" value="1"/>
</dbReference>
<gene>
    <name evidence="4" type="ORF">IPN91_10030</name>
</gene>
<keyword evidence="1" id="KW-0676">Redox-active center</keyword>
<feature type="chain" id="PRO_5036736335" evidence="2">
    <location>
        <begin position="17"/>
        <end position="135"/>
    </location>
</feature>
<feature type="domain" description="Thioredoxin" evidence="3">
    <location>
        <begin position="6"/>
        <end position="135"/>
    </location>
</feature>
<name>A0A936F2J7_9BACT</name>
<reference evidence="4 5" key="1">
    <citation type="submission" date="2020-10" db="EMBL/GenBank/DDBJ databases">
        <title>Connecting structure to function with the recovery of over 1000 high-quality activated sludge metagenome-assembled genomes encoding full-length rRNA genes using long-read sequencing.</title>
        <authorList>
            <person name="Singleton C.M."/>
            <person name="Petriglieri F."/>
            <person name="Kristensen J.M."/>
            <person name="Kirkegaard R.H."/>
            <person name="Michaelsen T.Y."/>
            <person name="Andersen M.H."/>
            <person name="Karst S.M."/>
            <person name="Dueholm M.S."/>
            <person name="Nielsen P.H."/>
            <person name="Albertsen M."/>
        </authorList>
    </citation>
    <scope>NUCLEOTIDE SEQUENCE [LARGE SCALE GENOMIC DNA]</scope>
    <source>
        <strain evidence="4">OdNE_18-Q3-R46-58_MAXAC.008</strain>
    </source>
</reference>
<dbReference type="SUPFAM" id="SSF52833">
    <property type="entry name" value="Thioredoxin-like"/>
    <property type="match status" value="1"/>
</dbReference>
<comment type="caution">
    <text evidence="4">The sequence shown here is derived from an EMBL/GenBank/DDBJ whole genome shotgun (WGS) entry which is preliminary data.</text>
</comment>
<dbReference type="EMBL" id="JADKCH010000010">
    <property type="protein sequence ID" value="MBK8572964.1"/>
    <property type="molecule type" value="Genomic_DNA"/>
</dbReference>
<dbReference type="GO" id="GO:0045454">
    <property type="term" value="P:cell redox homeostasis"/>
    <property type="evidence" value="ECO:0007669"/>
    <property type="project" value="TreeGrafter"/>
</dbReference>
<dbReference type="PANTHER" id="PTHR32234:SF0">
    <property type="entry name" value="THIOL:DISULFIDE INTERCHANGE PROTEIN DSBD"/>
    <property type="match status" value="1"/>
</dbReference>
<dbReference type="InterPro" id="IPR012336">
    <property type="entry name" value="Thioredoxin-like_fold"/>
</dbReference>
<sequence>MKALAALLLIAAPAFASGPVKWEHDYQSALKRAKAEKKVVFMDLWTEWCGPCLHLQKNVFPTPEAQAALAKVIPFSALVQKRDGTPVAEGTKLSETFKLNAFPTMVILDENGKELRRQVGAFRSGAEFATWLNAK</sequence>
<dbReference type="GO" id="GO:0015035">
    <property type="term" value="F:protein-disulfide reductase activity"/>
    <property type="evidence" value="ECO:0007669"/>
    <property type="project" value="TreeGrafter"/>
</dbReference>
<proteinExistence type="predicted"/>
<dbReference type="InterPro" id="IPR013766">
    <property type="entry name" value="Thioredoxin_domain"/>
</dbReference>
<organism evidence="4 5">
    <name type="scientific">Candidatus Geothrix odensensis</name>
    <dbReference type="NCBI Taxonomy" id="2954440"/>
    <lineage>
        <taxon>Bacteria</taxon>
        <taxon>Pseudomonadati</taxon>
        <taxon>Acidobacteriota</taxon>
        <taxon>Holophagae</taxon>
        <taxon>Holophagales</taxon>
        <taxon>Holophagaceae</taxon>
        <taxon>Geothrix</taxon>
    </lineage>
</organism>
<dbReference type="PANTHER" id="PTHR32234">
    <property type="entry name" value="THIOL:DISULFIDE INTERCHANGE PROTEIN DSBD"/>
    <property type="match status" value="1"/>
</dbReference>
<dbReference type="Gene3D" id="3.40.30.10">
    <property type="entry name" value="Glutaredoxin"/>
    <property type="match status" value="1"/>
</dbReference>
<keyword evidence="2" id="KW-0732">Signal</keyword>